<dbReference type="Proteomes" id="UP000003195">
    <property type="component" value="Unassembled WGS sequence"/>
</dbReference>
<proteinExistence type="predicted"/>
<feature type="transmembrane region" description="Helical" evidence="6">
    <location>
        <begin position="16"/>
        <end position="34"/>
    </location>
</feature>
<dbReference type="Pfam" id="PF03899">
    <property type="entry name" value="ATP-synt_I"/>
    <property type="match status" value="1"/>
</dbReference>
<accession>E2ZDJ2</accession>
<evidence type="ECO:0000313" key="8">
    <source>
        <dbReference type="Proteomes" id="UP000003195"/>
    </source>
</evidence>
<protein>
    <recommendedName>
        <fullName evidence="9">ATP synthase F0, I subunit</fullName>
    </recommendedName>
</protein>
<evidence type="ECO:0000256" key="1">
    <source>
        <dbReference type="ARBA" id="ARBA00004651"/>
    </source>
</evidence>
<sequence>MKGRPVDVFTLYVKKTVIRLAVGTVLGAVAAWAVGAGEYISGWIIGSLVNLLYFVMLSSRLAKSARMPAEQALVFIRGGVVVRLLLIMLVLIVVLQFPQIRISSFVAGVMMYRVLIFGELFVKALQRIL</sequence>
<keyword evidence="8" id="KW-1185">Reference proteome</keyword>
<dbReference type="RefSeq" id="WP_006942734.1">
    <property type="nucleotide sequence ID" value="NZ_GL538208.1"/>
</dbReference>
<keyword evidence="2" id="KW-1003">Cell membrane</keyword>
<feature type="transmembrane region" description="Helical" evidence="6">
    <location>
        <begin position="74"/>
        <end position="96"/>
    </location>
</feature>
<keyword evidence="3 6" id="KW-0812">Transmembrane</keyword>
<evidence type="ECO:0000256" key="3">
    <source>
        <dbReference type="ARBA" id="ARBA00022692"/>
    </source>
</evidence>
<dbReference type="AlphaFoldDB" id="E2ZDJ2"/>
<evidence type="ECO:0000256" key="6">
    <source>
        <dbReference type="SAM" id="Phobius"/>
    </source>
</evidence>
<name>E2ZDJ2_9FIRM</name>
<organism evidence="7 8">
    <name type="scientific">Megasphaera micronuciformis F0359</name>
    <dbReference type="NCBI Taxonomy" id="706434"/>
    <lineage>
        <taxon>Bacteria</taxon>
        <taxon>Bacillati</taxon>
        <taxon>Bacillota</taxon>
        <taxon>Negativicutes</taxon>
        <taxon>Veillonellales</taxon>
        <taxon>Veillonellaceae</taxon>
        <taxon>Megasphaera</taxon>
    </lineage>
</organism>
<evidence type="ECO:0000256" key="5">
    <source>
        <dbReference type="ARBA" id="ARBA00023136"/>
    </source>
</evidence>
<gene>
    <name evidence="7" type="ORF">HMPREF9429_01495</name>
</gene>
<feature type="transmembrane region" description="Helical" evidence="6">
    <location>
        <begin position="102"/>
        <end position="122"/>
    </location>
</feature>
<comment type="subcellular location">
    <subcellularLocation>
        <location evidence="1">Cell membrane</location>
        <topology evidence="1">Multi-pass membrane protein</topology>
    </subcellularLocation>
</comment>
<comment type="caution">
    <text evidence="7">The sequence shown here is derived from an EMBL/GenBank/DDBJ whole genome shotgun (WGS) entry which is preliminary data.</text>
</comment>
<dbReference type="GO" id="GO:0005886">
    <property type="term" value="C:plasma membrane"/>
    <property type="evidence" value="ECO:0007669"/>
    <property type="project" value="UniProtKB-SubCell"/>
</dbReference>
<feature type="transmembrane region" description="Helical" evidence="6">
    <location>
        <begin position="40"/>
        <end position="62"/>
    </location>
</feature>
<keyword evidence="5 6" id="KW-0472">Membrane</keyword>
<dbReference type="HOGENOM" id="CLU_1999127_0_0_9"/>
<dbReference type="InterPro" id="IPR005598">
    <property type="entry name" value="ATP_synth_I"/>
</dbReference>
<keyword evidence="4 6" id="KW-1133">Transmembrane helix</keyword>
<evidence type="ECO:0000256" key="4">
    <source>
        <dbReference type="ARBA" id="ARBA00022989"/>
    </source>
</evidence>
<reference evidence="7 8" key="1">
    <citation type="submission" date="2010-08" db="EMBL/GenBank/DDBJ databases">
        <authorList>
            <person name="Weinstock G."/>
            <person name="Sodergren E."/>
            <person name="Clifton S."/>
            <person name="Fulton L."/>
            <person name="Fulton B."/>
            <person name="Courtney L."/>
            <person name="Fronick C."/>
            <person name="Harrison M."/>
            <person name="Strong C."/>
            <person name="Farmer C."/>
            <person name="Delahaunty K."/>
            <person name="Markovic C."/>
            <person name="Hall O."/>
            <person name="Minx P."/>
            <person name="Tomlinson C."/>
            <person name="Mitreva M."/>
            <person name="Hou S."/>
            <person name="Chen J."/>
            <person name="Wollam A."/>
            <person name="Pepin K.H."/>
            <person name="Johnson M."/>
            <person name="Bhonagiri V."/>
            <person name="Zhang X."/>
            <person name="Suruliraj S."/>
            <person name="Warren W."/>
            <person name="Chinwalla A."/>
            <person name="Mardis E.R."/>
            <person name="Wilson R.K."/>
        </authorList>
    </citation>
    <scope>NUCLEOTIDE SEQUENCE [LARGE SCALE GENOMIC DNA]</scope>
    <source>
        <strain evidence="7 8">F0359</strain>
    </source>
</reference>
<evidence type="ECO:0008006" key="9">
    <source>
        <dbReference type="Google" id="ProtNLM"/>
    </source>
</evidence>
<evidence type="ECO:0000256" key="2">
    <source>
        <dbReference type="ARBA" id="ARBA00022475"/>
    </source>
</evidence>
<evidence type="ECO:0000313" key="7">
    <source>
        <dbReference type="EMBL" id="EFQ03554.1"/>
    </source>
</evidence>
<dbReference type="EMBL" id="AECS01000039">
    <property type="protein sequence ID" value="EFQ03554.1"/>
    <property type="molecule type" value="Genomic_DNA"/>
</dbReference>
<dbReference type="STRING" id="706434.HMPREF9429_01495"/>